<name>G0N0B4_CAEBE</name>
<accession>G0N0B4</accession>
<evidence type="ECO:0000313" key="2">
    <source>
        <dbReference type="EMBL" id="EGT48982.1"/>
    </source>
</evidence>
<dbReference type="PANTHER" id="PTHR22899">
    <property type="entry name" value="CYCLIN-RELATED F-BOX FAMILY"/>
    <property type="match status" value="1"/>
</dbReference>
<dbReference type="InterPro" id="IPR053222">
    <property type="entry name" value="Zygotic_Embryogenesis-Asso"/>
</dbReference>
<dbReference type="AlphaFoldDB" id="G0N0B4"/>
<dbReference type="Proteomes" id="UP000008068">
    <property type="component" value="Unassembled WGS sequence"/>
</dbReference>
<sequence>MAALPPTRLSTRSIHTIIQYVSPIKLLLLSRVSEQSRKMVKDSQINSGRVYLDIGESMNLSIIFAKHTLTLKFVEQPQNTIWNEFGQKVISICTTVDIVLFSRIGELVSTFRINDNNCTISQWISHLKFIYNSDERINVTFELWSSQYDQQQLRNIVGLANQLKIRHSGDYEYNRWILNTFASEELVVSPSCFRDFRVPLDVMMRAYKTIGIINQPGFPQVIDLNDFLTINSKSILIFYPSKHLKSWNFFFRLWANGSSPHIESLLIVYLEGGINDADVIMAGIPNEIVPENSIRIHGRDRIRGGHDIYNINGTKATILFSRNEENSCIRFVVWHDHCAR</sequence>
<protein>
    <recommendedName>
        <fullName evidence="1">Sdz-33 F-box domain-containing protein</fullName>
    </recommendedName>
</protein>
<organism evidence="3">
    <name type="scientific">Caenorhabditis brenneri</name>
    <name type="common">Nematode worm</name>
    <dbReference type="NCBI Taxonomy" id="135651"/>
    <lineage>
        <taxon>Eukaryota</taxon>
        <taxon>Metazoa</taxon>
        <taxon>Ecdysozoa</taxon>
        <taxon>Nematoda</taxon>
        <taxon>Chromadorea</taxon>
        <taxon>Rhabditida</taxon>
        <taxon>Rhabditina</taxon>
        <taxon>Rhabditomorpha</taxon>
        <taxon>Rhabditoidea</taxon>
        <taxon>Rhabditidae</taxon>
        <taxon>Peloderinae</taxon>
        <taxon>Caenorhabditis</taxon>
    </lineage>
</organism>
<proteinExistence type="predicted"/>
<evidence type="ECO:0000313" key="3">
    <source>
        <dbReference type="Proteomes" id="UP000008068"/>
    </source>
</evidence>
<gene>
    <name evidence="2" type="ORF">CAEBREN_13251</name>
</gene>
<feature type="domain" description="Sdz-33 F-box" evidence="1">
    <location>
        <begin position="202"/>
        <end position="265"/>
    </location>
</feature>
<dbReference type="HOGENOM" id="CLU_028840_1_2_1"/>
<dbReference type="EMBL" id="GL379824">
    <property type="protein sequence ID" value="EGT48982.1"/>
    <property type="molecule type" value="Genomic_DNA"/>
</dbReference>
<evidence type="ECO:0000259" key="1">
    <source>
        <dbReference type="Pfam" id="PF07735"/>
    </source>
</evidence>
<dbReference type="Pfam" id="PF07735">
    <property type="entry name" value="FBA_2"/>
    <property type="match status" value="1"/>
</dbReference>
<dbReference type="InterPro" id="IPR012885">
    <property type="entry name" value="F-box_Sdz-33"/>
</dbReference>
<dbReference type="PANTHER" id="PTHR22899:SF0">
    <property type="entry name" value="F-BOX ASSOCIATED DOMAIN-CONTAINING PROTEIN-RELATED"/>
    <property type="match status" value="1"/>
</dbReference>
<dbReference type="FunCoup" id="G0N0B4">
    <property type="interactions" value="142"/>
</dbReference>
<keyword evidence="3" id="KW-1185">Reference proteome</keyword>
<dbReference type="InParanoid" id="G0N0B4"/>
<reference evidence="3" key="1">
    <citation type="submission" date="2011-07" db="EMBL/GenBank/DDBJ databases">
        <authorList>
            <consortium name="Caenorhabditis brenneri Sequencing and Analysis Consortium"/>
            <person name="Wilson R.K."/>
        </authorList>
    </citation>
    <scope>NUCLEOTIDE SEQUENCE [LARGE SCALE GENOMIC DNA]</scope>
    <source>
        <strain evidence="3">PB2801</strain>
    </source>
</reference>